<dbReference type="EMBL" id="JAGXFD010000001">
    <property type="protein sequence ID" value="MBZ9566725.1"/>
    <property type="molecule type" value="Genomic_DNA"/>
</dbReference>
<evidence type="ECO:0000313" key="2">
    <source>
        <dbReference type="Proteomes" id="UP001319883"/>
    </source>
</evidence>
<dbReference type="Pfam" id="PF09523">
    <property type="entry name" value="DUF2390"/>
    <property type="match status" value="1"/>
</dbReference>
<keyword evidence="2" id="KW-1185">Reference proteome</keyword>
<comment type="caution">
    <text evidence="1">The sequence shown here is derived from an EMBL/GenBank/DDBJ whole genome shotgun (WGS) entry which is preliminary data.</text>
</comment>
<protein>
    <submittedName>
        <fullName evidence="1">TIGR02444 family protein</fullName>
    </submittedName>
</protein>
<sequence>MTAHSTQSDTALAAPGALWRFACTCYGAPGVAGACLAAQESLDADVCELLWLAWLYRLGLTAADDAPRALAPVRALQARHTRPLRARRRALKPLARPGSPLEAWREYLKRAELEAEHATLDALQALARRGDGVRARRAEDGDLVAIFQHHLETPATSAESFLMPLARALEHAATRPVLPPRGE</sequence>
<evidence type="ECO:0000313" key="1">
    <source>
        <dbReference type="EMBL" id="MBZ9566725.1"/>
    </source>
</evidence>
<reference evidence="1 2" key="1">
    <citation type="submission" date="2021-05" db="EMBL/GenBank/DDBJ databases">
        <title>Petroleum and Energy Research Collection (APPE): ex situ preservation of microbial diversity associated with the oil industry and exploitation of its biotechnological potential.</title>
        <authorList>
            <person name="Paixao C.T.M."/>
            <person name="Gomes M.B."/>
            <person name="Oliveira V.M."/>
        </authorList>
    </citation>
    <scope>NUCLEOTIDE SEQUENCE [LARGE SCALE GENOMIC DNA]</scope>
    <source>
        <strain evidence="1 2">LIT2</strain>
    </source>
</reference>
<proteinExistence type="predicted"/>
<organism evidence="1 2">
    <name type="scientific">Modicisalibacter tunisiensis</name>
    <dbReference type="NCBI Taxonomy" id="390637"/>
    <lineage>
        <taxon>Bacteria</taxon>
        <taxon>Pseudomonadati</taxon>
        <taxon>Pseudomonadota</taxon>
        <taxon>Gammaproteobacteria</taxon>
        <taxon>Oceanospirillales</taxon>
        <taxon>Halomonadaceae</taxon>
        <taxon>Modicisalibacter</taxon>
    </lineage>
</organism>
<dbReference type="NCBIfam" id="TIGR02444">
    <property type="entry name" value="TIGR02444 family protein"/>
    <property type="match status" value="1"/>
</dbReference>
<dbReference type="InterPro" id="IPR012659">
    <property type="entry name" value="CHP02444"/>
</dbReference>
<dbReference type="Proteomes" id="UP001319883">
    <property type="component" value="Unassembled WGS sequence"/>
</dbReference>
<dbReference type="RefSeq" id="WP_224420259.1">
    <property type="nucleotide sequence ID" value="NZ_JAGXFD010000001.1"/>
</dbReference>
<accession>A0ABS7WVU2</accession>
<gene>
    <name evidence="1" type="ORF">KGQ91_03375</name>
</gene>
<name>A0ABS7WVU2_9GAMM</name>